<organism evidence="1 2">
    <name type="scientific">Choanephora cucurbitarum</name>
    <dbReference type="NCBI Taxonomy" id="101091"/>
    <lineage>
        <taxon>Eukaryota</taxon>
        <taxon>Fungi</taxon>
        <taxon>Fungi incertae sedis</taxon>
        <taxon>Mucoromycota</taxon>
        <taxon>Mucoromycotina</taxon>
        <taxon>Mucoromycetes</taxon>
        <taxon>Mucorales</taxon>
        <taxon>Mucorineae</taxon>
        <taxon>Choanephoraceae</taxon>
        <taxon>Choanephoroideae</taxon>
        <taxon>Choanephora</taxon>
    </lineage>
</organism>
<keyword evidence="2" id="KW-1185">Reference proteome</keyword>
<dbReference type="AlphaFoldDB" id="A0A1C7N367"/>
<dbReference type="InterPro" id="IPR032675">
    <property type="entry name" value="LRR_dom_sf"/>
</dbReference>
<evidence type="ECO:0008006" key="3">
    <source>
        <dbReference type="Google" id="ProtNLM"/>
    </source>
</evidence>
<dbReference type="OrthoDB" id="2283774at2759"/>
<evidence type="ECO:0000313" key="1">
    <source>
        <dbReference type="EMBL" id="OBZ83448.1"/>
    </source>
</evidence>
<name>A0A1C7N367_9FUNG</name>
<dbReference type="Gene3D" id="3.80.10.10">
    <property type="entry name" value="Ribonuclease Inhibitor"/>
    <property type="match status" value="1"/>
</dbReference>
<dbReference type="SUPFAM" id="SSF52047">
    <property type="entry name" value="RNI-like"/>
    <property type="match status" value="1"/>
</dbReference>
<evidence type="ECO:0000313" key="2">
    <source>
        <dbReference type="Proteomes" id="UP000093000"/>
    </source>
</evidence>
<sequence>MKQLYLCSRSIATASRKEHTIDQQVYLSQNDLELLSNLCPELEVLDFDVQQWQHLNIDSNILPWKRLQRCAPIHFCNLNAPFLTAFNGSRLVELTVLYHWEELDILMTRLNAVPTLTKLTLNVVDDSTGTSPHISQSLQTLHTSLPQLKQLSLVCNISPCSEALSITTRDSRCLSPFKQPSRLRNLLLHGHVDSVKWFDFIAMNYPDLESLSLTNLSNSRFGTKWMWQRALIRMIQKLPLLKSLSLGGENISQLFASNFALELKKATCSIQDVSIDLHAYQAIESCQFLLSVAALGVRQLKHLKLHVWEQLPGWSGATSNLYKCQQLVSLELSLSVGLIGQFPYTSFLIDKFLKYMSCLQDFVLVGADVQVACGRLQERVEDNQKFALRKLKICRSKIRSHETTSKFLSYCCPKLKQLVLDECKIERKGKYQKSLFSNRCHLSFMYSNLSKVKLSSLLVYFNSVQVNDYIGVELLISCSRKMIWYSIDRSIELSGHPVYKLCDRQDEHLELFGSYNSCSPSQKYAQAMPCSYIPTIGIITLHLKSAPFELYLDDLRIPTN</sequence>
<gene>
    <name evidence="1" type="ORF">A0J61_08498</name>
</gene>
<dbReference type="InParanoid" id="A0A1C7N367"/>
<proteinExistence type="predicted"/>
<accession>A0A1C7N367</accession>
<comment type="caution">
    <text evidence="1">The sequence shown here is derived from an EMBL/GenBank/DDBJ whole genome shotgun (WGS) entry which is preliminary data.</text>
</comment>
<reference evidence="1 2" key="1">
    <citation type="submission" date="2016-03" db="EMBL/GenBank/DDBJ databases">
        <title>Choanephora cucurbitarum.</title>
        <authorList>
            <person name="Min B."/>
            <person name="Park H."/>
            <person name="Park J.-H."/>
            <person name="Shin H.-D."/>
            <person name="Choi I.-G."/>
        </authorList>
    </citation>
    <scope>NUCLEOTIDE SEQUENCE [LARGE SCALE GENOMIC DNA]</scope>
    <source>
        <strain evidence="1 2">KUS-F28377</strain>
    </source>
</reference>
<dbReference type="Proteomes" id="UP000093000">
    <property type="component" value="Unassembled WGS sequence"/>
</dbReference>
<dbReference type="EMBL" id="LUGH01000661">
    <property type="protein sequence ID" value="OBZ83448.1"/>
    <property type="molecule type" value="Genomic_DNA"/>
</dbReference>
<protein>
    <recommendedName>
        <fullName evidence="3">F-box domain-containing protein</fullName>
    </recommendedName>
</protein>